<organism evidence="3 4">
    <name type="scientific">Pontixanthobacter gangjinensis</name>
    <dbReference type="NCBI Taxonomy" id="1028742"/>
    <lineage>
        <taxon>Bacteria</taxon>
        <taxon>Pseudomonadati</taxon>
        <taxon>Pseudomonadota</taxon>
        <taxon>Alphaproteobacteria</taxon>
        <taxon>Sphingomonadales</taxon>
        <taxon>Erythrobacteraceae</taxon>
        <taxon>Pontixanthobacter</taxon>
    </lineage>
</organism>
<gene>
    <name evidence="3" type="ORF">GRI36_11050</name>
</gene>
<evidence type="ECO:0008006" key="5">
    <source>
        <dbReference type="Google" id="ProtNLM"/>
    </source>
</evidence>
<keyword evidence="2" id="KW-0472">Membrane</keyword>
<dbReference type="Proteomes" id="UP000468943">
    <property type="component" value="Unassembled WGS sequence"/>
</dbReference>
<dbReference type="EMBL" id="WTYS01000001">
    <property type="protein sequence ID" value="MXO57414.1"/>
    <property type="molecule type" value="Genomic_DNA"/>
</dbReference>
<evidence type="ECO:0000256" key="1">
    <source>
        <dbReference type="SAM" id="MobiDB-lite"/>
    </source>
</evidence>
<reference evidence="3 4" key="1">
    <citation type="submission" date="2019-12" db="EMBL/GenBank/DDBJ databases">
        <title>Genomic-based taxomic classification of the family Erythrobacteraceae.</title>
        <authorList>
            <person name="Xu L."/>
        </authorList>
    </citation>
    <scope>NUCLEOTIDE SEQUENCE [LARGE SCALE GENOMIC DNA]</scope>
    <source>
        <strain evidence="3 4">JCM 17802</strain>
    </source>
</reference>
<keyword evidence="2" id="KW-1133">Transmembrane helix</keyword>
<evidence type="ECO:0000313" key="4">
    <source>
        <dbReference type="Proteomes" id="UP000468943"/>
    </source>
</evidence>
<feature type="transmembrane region" description="Helical" evidence="2">
    <location>
        <begin position="50"/>
        <end position="70"/>
    </location>
</feature>
<evidence type="ECO:0000313" key="3">
    <source>
        <dbReference type="EMBL" id="MXO57414.1"/>
    </source>
</evidence>
<sequence>MTPKTPTDLPANQSKRKETEAAQEEVLMREVDEAVRQDEMSEFMANYGKPLLAVIVAGLAALAFYLFYWVPSREGPLEEQSETLTRALDQIDAGNLDSGTSMLAPLADDGIGGGKAAALMLQGGIALQQGKADEAAKIFAAIQADDDAPQAMRDLAAIREIAATYDSLKPADIIARLKPMAVPGNAYFGSAGEMVAMAYLEQGKRKESGTLFAEIAKNDDVPDSLRGRARDMAGLLGVDAIDNVEEVLEEVGVERNTPPAE</sequence>
<feature type="region of interest" description="Disordered" evidence="1">
    <location>
        <begin position="1"/>
        <end position="24"/>
    </location>
</feature>
<comment type="caution">
    <text evidence="3">The sequence shown here is derived from an EMBL/GenBank/DDBJ whole genome shotgun (WGS) entry which is preliminary data.</text>
</comment>
<proteinExistence type="predicted"/>
<protein>
    <recommendedName>
        <fullName evidence="5">Tetratricopeptide repeat-like domain-containing protein</fullName>
    </recommendedName>
</protein>
<evidence type="ECO:0000256" key="2">
    <source>
        <dbReference type="SAM" id="Phobius"/>
    </source>
</evidence>
<name>A0A6I4SNV6_9SPHN</name>
<keyword evidence="2" id="KW-0812">Transmembrane</keyword>
<dbReference type="OrthoDB" id="7173339at2"/>
<keyword evidence="4" id="KW-1185">Reference proteome</keyword>
<accession>A0A6I4SNV6</accession>
<dbReference type="AlphaFoldDB" id="A0A6I4SNV6"/>
<feature type="compositionally biased region" description="Basic and acidic residues" evidence="1">
    <location>
        <begin position="15"/>
        <end position="24"/>
    </location>
</feature>